<dbReference type="GO" id="GO:0043190">
    <property type="term" value="C:ATP-binding cassette (ABC) transporter complex"/>
    <property type="evidence" value="ECO:0007669"/>
    <property type="project" value="InterPro"/>
</dbReference>
<comment type="similarity">
    <text evidence="2 6">Belongs to the ABC-3 integral membrane protein family.</text>
</comment>
<protein>
    <submittedName>
        <fullName evidence="8">ABC transporter permease protein</fullName>
    </submittedName>
</protein>
<evidence type="ECO:0000256" key="7">
    <source>
        <dbReference type="SAM" id="Phobius"/>
    </source>
</evidence>
<dbReference type="KEGG" id="gvi:gll1693"/>
<keyword evidence="5 7" id="KW-0472">Membrane</keyword>
<dbReference type="InterPro" id="IPR001626">
    <property type="entry name" value="ABC_TroCD"/>
</dbReference>
<evidence type="ECO:0000256" key="2">
    <source>
        <dbReference type="ARBA" id="ARBA00008034"/>
    </source>
</evidence>
<sequence>MRLLSWLWEPLEYEFMRQALVLAVLLGMLCPVVGSLLIVQRLALLGDVISHAVLPGLAASLLLKIDLFVGALLAGAGSMLLVAWVQERSRLKADAVLGLVSAGFLALGTIGLSRVRVGVDLESLLFGDILAATSADTLRTLVLAAVVLAAVGLLYKELLFYTFDPEGAAACGLPAGLLGRGVLTAATLAIVAGMQAAGVVLVAALLVGPAGTAYLLVNRLGTMMLLGTVFAVAAGVVGLYLSYYLSVPSGATIVVVVFAGFLLVLAIDSGRNWLARRGLAKR</sequence>
<dbReference type="FunFam" id="1.10.3470.10:FF:000003">
    <property type="entry name" value="Iron ABC transporter permease SitD"/>
    <property type="match status" value="1"/>
</dbReference>
<dbReference type="GO" id="GO:0071281">
    <property type="term" value="P:cellular response to iron ion"/>
    <property type="evidence" value="ECO:0007669"/>
    <property type="project" value="UniProtKB-ARBA"/>
</dbReference>
<dbReference type="eggNOG" id="COG1108">
    <property type="taxonomic scope" value="Bacteria"/>
</dbReference>
<dbReference type="PANTHER" id="PTHR30477:SF13">
    <property type="entry name" value="IRON TRANSPORT SYSTEM MEMBRANE PROTEIN HI_0360-RELATED"/>
    <property type="match status" value="1"/>
</dbReference>
<dbReference type="GO" id="GO:0055085">
    <property type="term" value="P:transmembrane transport"/>
    <property type="evidence" value="ECO:0007669"/>
    <property type="project" value="InterPro"/>
</dbReference>
<dbReference type="InterPro" id="IPR037294">
    <property type="entry name" value="ABC_BtuC-like"/>
</dbReference>
<dbReference type="RefSeq" id="WP_011141692.1">
    <property type="nucleotide sequence ID" value="NC_005125.1"/>
</dbReference>
<feature type="transmembrane region" description="Helical" evidence="7">
    <location>
        <begin position="196"/>
        <end position="217"/>
    </location>
</feature>
<feature type="transmembrane region" description="Helical" evidence="7">
    <location>
        <begin position="249"/>
        <end position="267"/>
    </location>
</feature>
<dbReference type="OrthoDB" id="9788905at2"/>
<feature type="transmembrane region" description="Helical" evidence="7">
    <location>
        <begin position="20"/>
        <end position="39"/>
    </location>
</feature>
<evidence type="ECO:0000256" key="3">
    <source>
        <dbReference type="ARBA" id="ARBA00022692"/>
    </source>
</evidence>
<dbReference type="STRING" id="251221.gene:10759184"/>
<dbReference type="PANTHER" id="PTHR30477">
    <property type="entry name" value="ABC-TRANSPORTER METAL-BINDING PROTEIN"/>
    <property type="match status" value="1"/>
</dbReference>
<evidence type="ECO:0000256" key="1">
    <source>
        <dbReference type="ARBA" id="ARBA00004141"/>
    </source>
</evidence>
<evidence type="ECO:0000313" key="9">
    <source>
        <dbReference type="Proteomes" id="UP000000557"/>
    </source>
</evidence>
<feature type="transmembrane region" description="Helical" evidence="7">
    <location>
        <begin position="224"/>
        <end position="243"/>
    </location>
</feature>
<reference evidence="8 9" key="2">
    <citation type="journal article" date="2003" name="DNA Res.">
        <title>Complete genome structure of Gloeobacter violaceus PCC 7421, a cyanobacterium that lacks thylakoids (supplement).</title>
        <authorList>
            <person name="Nakamura Y."/>
            <person name="Kaneko T."/>
            <person name="Sato S."/>
            <person name="Mimuro M."/>
            <person name="Miyashita H."/>
            <person name="Tsuchiya T."/>
            <person name="Sasamoto S."/>
            <person name="Watanabe A."/>
            <person name="Kawashima K."/>
            <person name="Kishida Y."/>
            <person name="Kiyokawa C."/>
            <person name="Kohara M."/>
            <person name="Matsumoto M."/>
            <person name="Matsuno A."/>
            <person name="Nakazaki N."/>
            <person name="Shimpo S."/>
            <person name="Takeuchi C."/>
            <person name="Yamada M."/>
            <person name="Tabata S."/>
        </authorList>
    </citation>
    <scope>NUCLEOTIDE SEQUENCE [LARGE SCALE GENOMIC DNA]</scope>
    <source>
        <strain evidence="9">ATCC 29082 / PCC 7421</strain>
    </source>
</reference>
<keyword evidence="3 6" id="KW-0812">Transmembrane</keyword>
<evidence type="ECO:0000256" key="5">
    <source>
        <dbReference type="ARBA" id="ARBA00023136"/>
    </source>
</evidence>
<feature type="transmembrane region" description="Helical" evidence="7">
    <location>
        <begin position="167"/>
        <end position="190"/>
    </location>
</feature>
<keyword evidence="9" id="KW-1185">Reference proteome</keyword>
<dbReference type="EnsemblBacteria" id="BAC89634">
    <property type="protein sequence ID" value="BAC89634"/>
    <property type="gene ID" value="BAC89634"/>
</dbReference>
<feature type="transmembrane region" description="Helical" evidence="7">
    <location>
        <begin position="59"/>
        <end position="84"/>
    </location>
</feature>
<dbReference type="GO" id="GO:0010043">
    <property type="term" value="P:response to zinc ion"/>
    <property type="evidence" value="ECO:0000318"/>
    <property type="project" value="GO_Central"/>
</dbReference>
<feature type="transmembrane region" description="Helical" evidence="7">
    <location>
        <begin position="96"/>
        <end position="117"/>
    </location>
</feature>
<dbReference type="AlphaFoldDB" id="Q7NJY8"/>
<dbReference type="Pfam" id="PF00950">
    <property type="entry name" value="ABC-3"/>
    <property type="match status" value="1"/>
</dbReference>
<dbReference type="InParanoid" id="Q7NJY8"/>
<feature type="transmembrane region" description="Helical" evidence="7">
    <location>
        <begin position="137"/>
        <end position="155"/>
    </location>
</feature>
<dbReference type="Gene3D" id="1.10.3470.10">
    <property type="entry name" value="ABC transporter involved in vitamin B12 uptake, BtuC"/>
    <property type="match status" value="1"/>
</dbReference>
<accession>Q7NJY8</accession>
<gene>
    <name evidence="8" type="ordered locus">gll1693</name>
</gene>
<dbReference type="PhylomeDB" id="Q7NJY8"/>
<keyword evidence="6" id="KW-0813">Transport</keyword>
<keyword evidence="4 7" id="KW-1133">Transmembrane helix</keyword>
<evidence type="ECO:0000256" key="4">
    <source>
        <dbReference type="ARBA" id="ARBA00022989"/>
    </source>
</evidence>
<dbReference type="SUPFAM" id="SSF81345">
    <property type="entry name" value="ABC transporter involved in vitamin B12 uptake, BtuC"/>
    <property type="match status" value="1"/>
</dbReference>
<name>Q7NJY8_GLOVI</name>
<dbReference type="EMBL" id="BA000045">
    <property type="protein sequence ID" value="BAC89634.1"/>
    <property type="molecule type" value="Genomic_DNA"/>
</dbReference>
<evidence type="ECO:0000256" key="6">
    <source>
        <dbReference type="RuleBase" id="RU003943"/>
    </source>
</evidence>
<dbReference type="Proteomes" id="UP000000557">
    <property type="component" value="Chromosome"/>
</dbReference>
<organism evidence="8 9">
    <name type="scientific">Gloeobacter violaceus (strain ATCC 29082 / PCC 7421)</name>
    <dbReference type="NCBI Taxonomy" id="251221"/>
    <lineage>
        <taxon>Bacteria</taxon>
        <taxon>Bacillati</taxon>
        <taxon>Cyanobacteriota</taxon>
        <taxon>Cyanophyceae</taxon>
        <taxon>Gloeobacterales</taxon>
        <taxon>Gloeobacteraceae</taxon>
        <taxon>Gloeobacter</taxon>
    </lineage>
</organism>
<dbReference type="HOGENOM" id="CLU_028808_4_0_3"/>
<evidence type="ECO:0000313" key="8">
    <source>
        <dbReference type="EMBL" id="BAC89634.1"/>
    </source>
</evidence>
<dbReference type="GO" id="GO:0005886">
    <property type="term" value="C:plasma membrane"/>
    <property type="evidence" value="ECO:0000318"/>
    <property type="project" value="GO_Central"/>
</dbReference>
<comment type="subcellular location">
    <subcellularLocation>
        <location evidence="6">Cell membrane</location>
        <topology evidence="6">Multi-pass membrane protein</topology>
    </subcellularLocation>
    <subcellularLocation>
        <location evidence="1">Membrane</location>
        <topology evidence="1">Multi-pass membrane protein</topology>
    </subcellularLocation>
</comment>
<proteinExistence type="inferred from homology"/>
<reference evidence="8 9" key="1">
    <citation type="journal article" date="2003" name="DNA Res.">
        <title>Complete genome structure of Gloeobacter violaceus PCC 7421, a cyanobacterium that lacks thylakoids.</title>
        <authorList>
            <person name="Nakamura Y."/>
            <person name="Kaneko T."/>
            <person name="Sato S."/>
            <person name="Mimuro M."/>
            <person name="Miyashita H."/>
            <person name="Tsuchiya T."/>
            <person name="Sasamoto S."/>
            <person name="Watanabe A."/>
            <person name="Kawashima K."/>
            <person name="Kishida Y."/>
            <person name="Kiyokawa C."/>
            <person name="Kohara M."/>
            <person name="Matsumoto M."/>
            <person name="Matsuno A."/>
            <person name="Nakazaki N."/>
            <person name="Shimpo S."/>
            <person name="Takeuchi C."/>
            <person name="Yamada M."/>
            <person name="Tabata S."/>
        </authorList>
    </citation>
    <scope>NUCLEOTIDE SEQUENCE [LARGE SCALE GENOMIC DNA]</scope>
    <source>
        <strain evidence="9">ATCC 29082 / PCC 7421</strain>
    </source>
</reference>